<sequence>MNLILLSVFSRYHRTHGAGQSEPQRCEEASVSCRRGQITSRQRRESSDRPLCLCRTSIANPGFRAPRISRWKTHSDTFTMILGRCSLVEHCLIRLHSELLPIGSFSFHSTKKAEFNPGSNTYPHHYSPRHLTHTVAPGNPIHHHSPPNSHNPPNSHPCPVEACTNVRSSQYRENKGLTCWLFIKWYDNNDGTRDTLHFLFADLMFIQSGLSITDPTHASSTAPHSPSVSSLQLPEWKPHQQAPTSSHSSPPLPA</sequence>
<dbReference type="Proteomes" id="UP000033140">
    <property type="component" value="Unassembled WGS sequence"/>
</dbReference>
<protein>
    <submittedName>
        <fullName evidence="2">Uncharacterized protein</fullName>
    </submittedName>
</protein>
<feature type="region of interest" description="Disordered" evidence="1">
    <location>
        <begin position="216"/>
        <end position="254"/>
    </location>
</feature>
<comment type="caution">
    <text evidence="2">The sequence shown here is derived from an EMBL/GenBank/DDBJ whole genome shotgun (WGS) entry which is preliminary data.</text>
</comment>
<gene>
    <name evidence="2" type="ORF">G7K_2671-t1</name>
</gene>
<dbReference type="AlphaFoldDB" id="A0A0E9NFA7"/>
<evidence type="ECO:0000313" key="2">
    <source>
        <dbReference type="EMBL" id="GAO48498.1"/>
    </source>
</evidence>
<accession>A0A0E9NFA7</accession>
<keyword evidence="3" id="KW-1185">Reference proteome</keyword>
<reference evidence="2 3" key="2">
    <citation type="journal article" date="2014" name="J. Gen. Appl. Microbiol.">
        <title>The early diverging ascomycetous budding yeast Saitoella complicata has three histone deacetylases belonging to the Clr6, Hos2, and Rpd3 lineages.</title>
        <authorList>
            <person name="Nishida H."/>
            <person name="Matsumoto T."/>
            <person name="Kondo S."/>
            <person name="Hamamoto M."/>
            <person name="Yoshikawa H."/>
        </authorList>
    </citation>
    <scope>NUCLEOTIDE SEQUENCE [LARGE SCALE GENOMIC DNA]</scope>
    <source>
        <strain evidence="2 3">NRRL Y-17804</strain>
    </source>
</reference>
<reference evidence="2 3" key="1">
    <citation type="journal article" date="2011" name="J. Gen. Appl. Microbiol.">
        <title>Draft genome sequencing of the enigmatic yeast Saitoella complicata.</title>
        <authorList>
            <person name="Nishida H."/>
            <person name="Hamamoto M."/>
            <person name="Sugiyama J."/>
        </authorList>
    </citation>
    <scope>NUCLEOTIDE SEQUENCE [LARGE SCALE GENOMIC DNA]</scope>
    <source>
        <strain evidence="2 3">NRRL Y-17804</strain>
    </source>
</reference>
<name>A0A0E9NFA7_SAICN</name>
<organism evidence="2 3">
    <name type="scientific">Saitoella complicata (strain BCRC 22490 / CBS 7301 / JCM 7358 / NBRC 10748 / NRRL Y-17804)</name>
    <dbReference type="NCBI Taxonomy" id="698492"/>
    <lineage>
        <taxon>Eukaryota</taxon>
        <taxon>Fungi</taxon>
        <taxon>Dikarya</taxon>
        <taxon>Ascomycota</taxon>
        <taxon>Taphrinomycotina</taxon>
        <taxon>Taphrinomycotina incertae sedis</taxon>
        <taxon>Saitoella</taxon>
    </lineage>
</organism>
<feature type="region of interest" description="Disordered" evidence="1">
    <location>
        <begin position="118"/>
        <end position="157"/>
    </location>
</feature>
<proteinExistence type="predicted"/>
<dbReference type="EMBL" id="BACD03000015">
    <property type="protein sequence ID" value="GAO48498.1"/>
    <property type="molecule type" value="Genomic_DNA"/>
</dbReference>
<feature type="compositionally biased region" description="Low complexity" evidence="1">
    <location>
        <begin position="216"/>
        <end position="230"/>
    </location>
</feature>
<feature type="compositionally biased region" description="Polar residues" evidence="1">
    <location>
        <begin position="241"/>
        <end position="254"/>
    </location>
</feature>
<evidence type="ECO:0000313" key="3">
    <source>
        <dbReference type="Proteomes" id="UP000033140"/>
    </source>
</evidence>
<reference evidence="2 3" key="3">
    <citation type="journal article" date="2015" name="Genome Announc.">
        <title>Draft Genome Sequence of the Archiascomycetous Yeast Saitoella complicata.</title>
        <authorList>
            <person name="Yamauchi K."/>
            <person name="Kondo S."/>
            <person name="Hamamoto M."/>
            <person name="Takahashi Y."/>
            <person name="Ogura Y."/>
            <person name="Hayashi T."/>
            <person name="Nishida H."/>
        </authorList>
    </citation>
    <scope>NUCLEOTIDE SEQUENCE [LARGE SCALE GENOMIC DNA]</scope>
    <source>
        <strain evidence="2 3">NRRL Y-17804</strain>
    </source>
</reference>
<evidence type="ECO:0000256" key="1">
    <source>
        <dbReference type="SAM" id="MobiDB-lite"/>
    </source>
</evidence>